<dbReference type="Proteomes" id="UP000460949">
    <property type="component" value="Unassembled WGS sequence"/>
</dbReference>
<dbReference type="EMBL" id="WMET01000002">
    <property type="protein sequence ID" value="MYL20392.1"/>
    <property type="molecule type" value="Genomic_DNA"/>
</dbReference>
<gene>
    <name evidence="2" type="ORF">GLW04_10865</name>
</gene>
<dbReference type="Pfam" id="PF22016">
    <property type="entry name" value="DUF6933"/>
    <property type="match status" value="1"/>
</dbReference>
<evidence type="ECO:0000313" key="2">
    <source>
        <dbReference type="EMBL" id="MYL20392.1"/>
    </source>
</evidence>
<reference evidence="2 3" key="1">
    <citation type="submission" date="2019-11" db="EMBL/GenBank/DDBJ databases">
        <title>Genome sequences of 17 halophilic strains isolated from different environments.</title>
        <authorList>
            <person name="Furrow R.E."/>
        </authorList>
    </citation>
    <scope>NUCLEOTIDE SEQUENCE [LARGE SCALE GENOMIC DNA]</scope>
    <source>
        <strain evidence="2 3">22511_23_Filter</strain>
    </source>
</reference>
<comment type="caution">
    <text evidence="2">The sequence shown here is derived from an EMBL/GenBank/DDBJ whole genome shotgun (WGS) entry which is preliminary data.</text>
</comment>
<organism evidence="2 3">
    <name type="scientific">Halobacillus litoralis</name>
    <dbReference type="NCBI Taxonomy" id="45668"/>
    <lineage>
        <taxon>Bacteria</taxon>
        <taxon>Bacillati</taxon>
        <taxon>Bacillota</taxon>
        <taxon>Bacilli</taxon>
        <taxon>Bacillales</taxon>
        <taxon>Bacillaceae</taxon>
        <taxon>Halobacillus</taxon>
    </lineage>
</organism>
<dbReference type="AlphaFoldDB" id="A0A845DVQ7"/>
<evidence type="ECO:0000313" key="3">
    <source>
        <dbReference type="Proteomes" id="UP000460949"/>
    </source>
</evidence>
<name>A0A845DVQ7_9BACI</name>
<evidence type="ECO:0000259" key="1">
    <source>
        <dbReference type="Pfam" id="PF22016"/>
    </source>
</evidence>
<sequence>MFVIGATKKLQNELKSPVRDLNDYQDVPGIYRWHANLITVKGKKCLLLMNNETGMNLTLLGLKEEQFEHLDNVIKGSLQQLFQLLDIDKKAAYYILDATEEIVYTKTENRSVIGMMNEIKAGIDEMVHDLTYEEIDAVALNKGNNTIPMGPLNHIDPVTAVNKYFEE</sequence>
<dbReference type="InterPro" id="IPR053864">
    <property type="entry name" value="DUF6933"/>
</dbReference>
<dbReference type="RefSeq" id="WP_160837054.1">
    <property type="nucleotide sequence ID" value="NZ_WMET01000002.1"/>
</dbReference>
<proteinExistence type="predicted"/>
<feature type="domain" description="DUF6933" evidence="1">
    <location>
        <begin position="4"/>
        <end position="158"/>
    </location>
</feature>
<protein>
    <recommendedName>
        <fullName evidence="1">DUF6933 domain-containing protein</fullName>
    </recommendedName>
</protein>
<accession>A0A845DVQ7</accession>